<dbReference type="PANTHER" id="PTHR42953:SF3">
    <property type="entry name" value="HIGH-AFFINITY ZINC UPTAKE SYSTEM PROTEIN ZNUA"/>
    <property type="match status" value="1"/>
</dbReference>
<evidence type="ECO:0000313" key="5">
    <source>
        <dbReference type="Proteomes" id="UP000823914"/>
    </source>
</evidence>
<sequence>MKKKILPCSAFFYVAIALIVTFVFGCKREETSAKDEKSNDHLVVTATFYPMYIMLLNITENIPDIELKLLAPAETGCLHDYQLSTADMKTIISSDVIVANGAGMEDFLEKVLESQKNCPIIEAAQGYPLLEDNPHVWVSLKGAMYEVDHIATALSELDPDHQALYQNNAKTYIQKLQNLYDKMNNLLTSFSDIPIVTFHEAFPYFAQDFGLHIVENVETDHGHEPSPKELSELIQKLTQLKNDGKKPVLFVEKDQTTDSADIISSEADIPLYYLNSTVTGELNQDAYIRAMEYNLEEILKAFR</sequence>
<dbReference type="AlphaFoldDB" id="A0A9E2L245"/>
<accession>A0A9E2L245</accession>
<gene>
    <name evidence="4" type="ORF">IAA16_06935</name>
</gene>
<dbReference type="GO" id="GO:0030001">
    <property type="term" value="P:metal ion transport"/>
    <property type="evidence" value="ECO:0007669"/>
    <property type="project" value="InterPro"/>
</dbReference>
<dbReference type="Pfam" id="PF01297">
    <property type="entry name" value="ZnuA"/>
    <property type="match status" value="1"/>
</dbReference>
<dbReference type="SUPFAM" id="SSF53807">
    <property type="entry name" value="Helical backbone' metal receptor"/>
    <property type="match status" value="1"/>
</dbReference>
<reference evidence="4" key="2">
    <citation type="submission" date="2021-04" db="EMBL/GenBank/DDBJ databases">
        <authorList>
            <person name="Gilroy R."/>
        </authorList>
    </citation>
    <scope>NUCLEOTIDE SEQUENCE</scope>
    <source>
        <strain evidence="4">Gambia15-2214</strain>
    </source>
</reference>
<dbReference type="InterPro" id="IPR050492">
    <property type="entry name" value="Bact_metal-bind_prot9"/>
</dbReference>
<dbReference type="EMBL" id="JAHLFV010000165">
    <property type="protein sequence ID" value="MBU3850284.1"/>
    <property type="molecule type" value="Genomic_DNA"/>
</dbReference>
<dbReference type="GO" id="GO:0046872">
    <property type="term" value="F:metal ion binding"/>
    <property type="evidence" value="ECO:0007669"/>
    <property type="project" value="InterPro"/>
</dbReference>
<organism evidence="4 5">
    <name type="scientific">Candidatus Treponema excrementipullorum</name>
    <dbReference type="NCBI Taxonomy" id="2838768"/>
    <lineage>
        <taxon>Bacteria</taxon>
        <taxon>Pseudomonadati</taxon>
        <taxon>Spirochaetota</taxon>
        <taxon>Spirochaetia</taxon>
        <taxon>Spirochaetales</taxon>
        <taxon>Treponemataceae</taxon>
        <taxon>Treponema</taxon>
    </lineage>
</organism>
<proteinExistence type="inferred from homology"/>
<evidence type="ECO:0000313" key="4">
    <source>
        <dbReference type="EMBL" id="MBU3850284.1"/>
    </source>
</evidence>
<reference evidence="4" key="1">
    <citation type="journal article" date="2021" name="PeerJ">
        <title>Extensive microbial diversity within the chicken gut microbiome revealed by metagenomics and culture.</title>
        <authorList>
            <person name="Gilroy R."/>
            <person name="Ravi A."/>
            <person name="Getino M."/>
            <person name="Pursley I."/>
            <person name="Horton D.L."/>
            <person name="Alikhan N.F."/>
            <person name="Baker D."/>
            <person name="Gharbi K."/>
            <person name="Hall N."/>
            <person name="Watson M."/>
            <person name="Adriaenssens E.M."/>
            <person name="Foster-Nyarko E."/>
            <person name="Jarju S."/>
            <person name="Secka A."/>
            <person name="Antonio M."/>
            <person name="Oren A."/>
            <person name="Chaudhuri R.R."/>
            <person name="La Ragione R."/>
            <person name="Hildebrand F."/>
            <person name="Pallen M.J."/>
        </authorList>
    </citation>
    <scope>NUCLEOTIDE SEQUENCE</scope>
    <source>
        <strain evidence="4">Gambia15-2214</strain>
    </source>
</reference>
<evidence type="ECO:0000256" key="1">
    <source>
        <dbReference type="ARBA" id="ARBA00011028"/>
    </source>
</evidence>
<protein>
    <submittedName>
        <fullName evidence="4">Metal ABC transporter substrate-binding protein</fullName>
    </submittedName>
</protein>
<dbReference type="Gene3D" id="3.40.50.1980">
    <property type="entry name" value="Nitrogenase molybdenum iron protein domain"/>
    <property type="match status" value="2"/>
</dbReference>
<dbReference type="InterPro" id="IPR006127">
    <property type="entry name" value="ZnuA-like"/>
</dbReference>
<keyword evidence="3" id="KW-0732">Signal</keyword>
<comment type="caution">
    <text evidence="4">The sequence shown here is derived from an EMBL/GenBank/DDBJ whole genome shotgun (WGS) entry which is preliminary data.</text>
</comment>
<evidence type="ECO:0000256" key="2">
    <source>
        <dbReference type="ARBA" id="ARBA00022448"/>
    </source>
</evidence>
<name>A0A9E2L245_9SPIR</name>
<keyword evidence="2" id="KW-0813">Transport</keyword>
<comment type="similarity">
    <text evidence="1">Belongs to the bacterial solute-binding protein 9 family.</text>
</comment>
<evidence type="ECO:0000256" key="3">
    <source>
        <dbReference type="ARBA" id="ARBA00022729"/>
    </source>
</evidence>
<dbReference type="Proteomes" id="UP000823914">
    <property type="component" value="Unassembled WGS sequence"/>
</dbReference>
<dbReference type="PROSITE" id="PS51257">
    <property type="entry name" value="PROKAR_LIPOPROTEIN"/>
    <property type="match status" value="1"/>
</dbReference>
<dbReference type="PANTHER" id="PTHR42953">
    <property type="entry name" value="HIGH-AFFINITY ZINC UPTAKE SYSTEM PROTEIN ZNUA-RELATED"/>
    <property type="match status" value="1"/>
</dbReference>